<evidence type="ECO:0008006" key="2">
    <source>
        <dbReference type="Google" id="ProtNLM"/>
    </source>
</evidence>
<organism evidence="1">
    <name type="scientific">Thermofilum pendens</name>
    <dbReference type="NCBI Taxonomy" id="2269"/>
    <lineage>
        <taxon>Archaea</taxon>
        <taxon>Thermoproteota</taxon>
        <taxon>Thermoprotei</taxon>
        <taxon>Thermofilales</taxon>
        <taxon>Thermofilaceae</taxon>
        <taxon>Thermofilum</taxon>
    </lineage>
</organism>
<comment type="caution">
    <text evidence="1">The sequence shown here is derived from an EMBL/GenBank/DDBJ whole genome shotgun (WGS) entry which is preliminary data.</text>
</comment>
<proteinExistence type="predicted"/>
<accession>A0A7C3SLZ8</accession>
<gene>
    <name evidence="1" type="ORF">ENV88_03865</name>
</gene>
<reference evidence="1" key="1">
    <citation type="journal article" date="2020" name="mSystems">
        <title>Genome- and Community-Level Interaction Insights into Carbon Utilization and Element Cycling Functions of Hydrothermarchaeota in Hydrothermal Sediment.</title>
        <authorList>
            <person name="Zhou Z."/>
            <person name="Liu Y."/>
            <person name="Xu W."/>
            <person name="Pan J."/>
            <person name="Luo Z.H."/>
            <person name="Li M."/>
        </authorList>
    </citation>
    <scope>NUCLEOTIDE SEQUENCE [LARGE SCALE GENOMIC DNA]</scope>
    <source>
        <strain evidence="1">SpSt-8</strain>
    </source>
</reference>
<protein>
    <recommendedName>
        <fullName evidence="2">Transcriptional regulator HTH-type FeoC domain-containing protein</fullName>
    </recommendedName>
</protein>
<name>A0A7C3SLZ8_THEPE</name>
<sequence length="88" mass="9552">MTGIDRVPLHLLQRALQAIKEGKARTDVELARALGVKLEEAKLIVTALRGSGLLREVFMSCAPSCEACPLRGSCAIRELRLYIAMDSG</sequence>
<evidence type="ECO:0000313" key="1">
    <source>
        <dbReference type="EMBL" id="HGB25169.1"/>
    </source>
</evidence>
<dbReference type="EMBL" id="DTIB01000084">
    <property type="protein sequence ID" value="HGB25169.1"/>
    <property type="molecule type" value="Genomic_DNA"/>
</dbReference>
<dbReference type="AlphaFoldDB" id="A0A7C3SLZ8"/>